<accession>A0ABW1SIG1</accession>
<dbReference type="EMBL" id="JBHSSE010000016">
    <property type="protein sequence ID" value="MFC6201507.1"/>
    <property type="molecule type" value="Genomic_DNA"/>
</dbReference>
<keyword evidence="2" id="KW-1185">Reference proteome</keyword>
<organism evidence="1 2">
    <name type="scientific">Lactiplantibacillus nangangensis</name>
    <dbReference type="NCBI Taxonomy" id="2559917"/>
    <lineage>
        <taxon>Bacteria</taxon>
        <taxon>Bacillati</taxon>
        <taxon>Bacillota</taxon>
        <taxon>Bacilli</taxon>
        <taxon>Lactobacillales</taxon>
        <taxon>Lactobacillaceae</taxon>
        <taxon>Lactiplantibacillus</taxon>
    </lineage>
</organism>
<dbReference type="SUPFAM" id="SSF52540">
    <property type="entry name" value="P-loop containing nucleoside triphosphate hydrolases"/>
    <property type="match status" value="1"/>
</dbReference>
<protein>
    <submittedName>
        <fullName evidence="1">Sulfotransferase family protein</fullName>
    </submittedName>
</protein>
<proteinExistence type="predicted"/>
<dbReference type="Proteomes" id="UP001596171">
    <property type="component" value="Unassembled WGS sequence"/>
</dbReference>
<dbReference type="Gene3D" id="3.40.50.300">
    <property type="entry name" value="P-loop containing nucleotide triphosphate hydrolases"/>
    <property type="match status" value="1"/>
</dbReference>
<evidence type="ECO:0000313" key="1">
    <source>
        <dbReference type="EMBL" id="MFC6201507.1"/>
    </source>
</evidence>
<sequence length="530" mass="59367">MAQGIFQRLFGKHQTKKAVLILGSGRSGTSVLTRCLNLMGISLGTDNLLAPSKRINPKGYFENKDIIKIHKSLGGKLRYRPSYEGYYDSPKIKADRQALTTYLQNYFATNQLLAIKDPRMNDYIELWQAVLADIDVEPAEIILVRNPLDVVSSNERAWHRDNILALRQWQVRTLLSLCDTDRDHRVLLTYEDLFNQTLPSLHRVATKLDLPWPQDEAALQAQIDDFIDPNLQKSDSGESLADFETRTDVDTDVKALYLLARHAAADEAFFASDQFDQAIHGLVEDYLTTYGALYRDFNAQIDHKIFYIFGSRQVEIDQVKSQLTTAGVQFDETPKNAGHQAAIAIGQQLSSGQVLLATYSKDFQLVELKEELNNYLRRNAKKQALWGIGDVTSGQIVEMLTTVSDEIGAETHNLIIADDYTTIADPIAQKTAIRQLCRTIQAVQPRPYLLLMNSELSEKATAEKVQAFVSETASAIPLTMTTTTQELATPIDWSKLATTLTTACKAAAQEQSQQAALNVFVTTNFQKIIN</sequence>
<gene>
    <name evidence="1" type="ORF">ACFP1L_06435</name>
</gene>
<dbReference type="InterPro" id="IPR027417">
    <property type="entry name" value="P-loop_NTPase"/>
</dbReference>
<dbReference type="RefSeq" id="WP_137615152.1">
    <property type="nucleotide sequence ID" value="NZ_BJDI01000002.1"/>
</dbReference>
<comment type="caution">
    <text evidence="1">The sequence shown here is derived from an EMBL/GenBank/DDBJ whole genome shotgun (WGS) entry which is preliminary data.</text>
</comment>
<name>A0ABW1SIG1_9LACO</name>
<reference evidence="2" key="1">
    <citation type="journal article" date="2019" name="Int. J. Syst. Evol. Microbiol.">
        <title>The Global Catalogue of Microorganisms (GCM) 10K type strain sequencing project: providing services to taxonomists for standard genome sequencing and annotation.</title>
        <authorList>
            <consortium name="The Broad Institute Genomics Platform"/>
            <consortium name="The Broad Institute Genome Sequencing Center for Infectious Disease"/>
            <person name="Wu L."/>
            <person name="Ma J."/>
        </authorList>
    </citation>
    <scope>NUCLEOTIDE SEQUENCE [LARGE SCALE GENOMIC DNA]</scope>
    <source>
        <strain evidence="2">CCM 8930</strain>
    </source>
</reference>
<evidence type="ECO:0000313" key="2">
    <source>
        <dbReference type="Proteomes" id="UP001596171"/>
    </source>
</evidence>